<evidence type="ECO:0000256" key="1">
    <source>
        <dbReference type="SAM" id="MobiDB-lite"/>
    </source>
</evidence>
<sequence>MRCAVALGALLVLLSGCKREPTFEERYEAANHTVVERAKQIDAQIAGTGAPPADSALQGDAQAAP</sequence>
<dbReference type="PROSITE" id="PS51257">
    <property type="entry name" value="PROKAR_LIPOPROTEIN"/>
    <property type="match status" value="1"/>
</dbReference>
<evidence type="ECO:0000313" key="3">
    <source>
        <dbReference type="Proteomes" id="UP001589798"/>
    </source>
</evidence>
<name>A0ABV6CTY7_9SPHN</name>
<feature type="region of interest" description="Disordered" evidence="1">
    <location>
        <begin position="43"/>
        <end position="65"/>
    </location>
</feature>
<accession>A0ABV6CTY7</accession>
<protein>
    <recommendedName>
        <fullName evidence="4">Lipoprotein</fullName>
    </recommendedName>
</protein>
<dbReference type="EMBL" id="JBHLWK010000006">
    <property type="protein sequence ID" value="MFC0203360.1"/>
    <property type="molecule type" value="Genomic_DNA"/>
</dbReference>
<organism evidence="2 3">
    <name type="scientific">Novosphingobium soli</name>
    <dbReference type="NCBI Taxonomy" id="574956"/>
    <lineage>
        <taxon>Bacteria</taxon>
        <taxon>Pseudomonadati</taxon>
        <taxon>Pseudomonadota</taxon>
        <taxon>Alphaproteobacteria</taxon>
        <taxon>Sphingomonadales</taxon>
        <taxon>Sphingomonadaceae</taxon>
        <taxon>Novosphingobium</taxon>
    </lineage>
</organism>
<evidence type="ECO:0008006" key="4">
    <source>
        <dbReference type="Google" id="ProtNLM"/>
    </source>
</evidence>
<reference evidence="2 3" key="1">
    <citation type="submission" date="2024-09" db="EMBL/GenBank/DDBJ databases">
        <authorList>
            <person name="Sun Q."/>
            <person name="Mori K."/>
        </authorList>
    </citation>
    <scope>NUCLEOTIDE SEQUENCE [LARGE SCALE GENOMIC DNA]</scope>
    <source>
        <strain evidence="2 3">CCM 7706</strain>
    </source>
</reference>
<keyword evidence="3" id="KW-1185">Reference proteome</keyword>
<dbReference type="Proteomes" id="UP001589798">
    <property type="component" value="Unassembled WGS sequence"/>
</dbReference>
<proteinExistence type="predicted"/>
<comment type="caution">
    <text evidence="2">The sequence shown here is derived from an EMBL/GenBank/DDBJ whole genome shotgun (WGS) entry which is preliminary data.</text>
</comment>
<dbReference type="RefSeq" id="WP_379486120.1">
    <property type="nucleotide sequence ID" value="NZ_JBHLWK010000006.1"/>
</dbReference>
<gene>
    <name evidence="2" type="ORF">ACFFJC_03640</name>
</gene>
<evidence type="ECO:0000313" key="2">
    <source>
        <dbReference type="EMBL" id="MFC0203360.1"/>
    </source>
</evidence>